<feature type="compositionally biased region" description="Acidic residues" evidence="1">
    <location>
        <begin position="30"/>
        <end position="44"/>
    </location>
</feature>
<gene>
    <name evidence="2" type="ORF">T265_16256</name>
</gene>
<protein>
    <submittedName>
        <fullName evidence="2">Uncharacterized protein</fullName>
    </submittedName>
</protein>
<evidence type="ECO:0000256" key="1">
    <source>
        <dbReference type="SAM" id="MobiDB-lite"/>
    </source>
</evidence>
<feature type="compositionally biased region" description="Acidic residues" evidence="1">
    <location>
        <begin position="54"/>
        <end position="70"/>
    </location>
</feature>
<accession>A0A074Z4G5</accession>
<feature type="region of interest" description="Disordered" evidence="1">
    <location>
        <begin position="1"/>
        <end position="77"/>
    </location>
</feature>
<evidence type="ECO:0000313" key="3">
    <source>
        <dbReference type="Proteomes" id="UP000054324"/>
    </source>
</evidence>
<sequence>ELADVVEPDKADQDSEADSDDARWNGDVNVEGDGDDIDDEEIDNDYCQAYFDNGEGDLSDDALGGDDEDGGGSRYFD</sequence>
<feature type="non-terminal residue" evidence="2">
    <location>
        <position position="1"/>
    </location>
</feature>
<dbReference type="GeneID" id="20330421"/>
<name>A0A074Z4G5_OPIVI</name>
<dbReference type="AlphaFoldDB" id="A0A074Z4G5"/>
<keyword evidence="3" id="KW-1185">Reference proteome</keyword>
<proteinExistence type="predicted"/>
<evidence type="ECO:0000313" key="2">
    <source>
        <dbReference type="EMBL" id="KER18155.1"/>
    </source>
</evidence>
<dbReference type="Proteomes" id="UP000054324">
    <property type="component" value="Unassembled WGS sequence"/>
</dbReference>
<dbReference type="OrthoDB" id="273340at2759"/>
<reference evidence="2 3" key="1">
    <citation type="submission" date="2013-11" db="EMBL/GenBank/DDBJ databases">
        <title>Opisthorchis viverrini - life in the bile duct.</title>
        <authorList>
            <person name="Young N.D."/>
            <person name="Nagarajan N."/>
            <person name="Lin S.J."/>
            <person name="Korhonen P.K."/>
            <person name="Jex A.R."/>
            <person name="Hall R.S."/>
            <person name="Safavi-Hemami H."/>
            <person name="Kaewkong W."/>
            <person name="Bertrand D."/>
            <person name="Gao S."/>
            <person name="Seet Q."/>
            <person name="Wongkham S."/>
            <person name="Teh B.T."/>
            <person name="Wongkham C."/>
            <person name="Intapan P.M."/>
            <person name="Maleewong W."/>
            <person name="Yang X."/>
            <person name="Hu M."/>
            <person name="Wang Z."/>
            <person name="Hofmann A."/>
            <person name="Sternberg P.W."/>
            <person name="Tan P."/>
            <person name="Wang J."/>
            <person name="Gasser R.B."/>
        </authorList>
    </citation>
    <scope>NUCLEOTIDE SEQUENCE [LARGE SCALE GENOMIC DNA]</scope>
</reference>
<organism evidence="2 3">
    <name type="scientific">Opisthorchis viverrini</name>
    <name type="common">Southeast Asian liver fluke</name>
    <dbReference type="NCBI Taxonomy" id="6198"/>
    <lineage>
        <taxon>Eukaryota</taxon>
        <taxon>Metazoa</taxon>
        <taxon>Spiralia</taxon>
        <taxon>Lophotrochozoa</taxon>
        <taxon>Platyhelminthes</taxon>
        <taxon>Trematoda</taxon>
        <taxon>Digenea</taxon>
        <taxon>Opisthorchiida</taxon>
        <taxon>Opisthorchiata</taxon>
        <taxon>Opisthorchiidae</taxon>
        <taxon>Opisthorchis</taxon>
    </lineage>
</organism>
<dbReference type="RefSeq" id="XP_009178098.1">
    <property type="nucleotide sequence ID" value="XM_009179834.1"/>
</dbReference>
<dbReference type="EMBL" id="KL608476">
    <property type="protein sequence ID" value="KER18155.1"/>
    <property type="molecule type" value="Genomic_DNA"/>
</dbReference>
<dbReference type="KEGG" id="ovi:T265_16256"/>
<dbReference type="CTD" id="20330421"/>
<feature type="non-terminal residue" evidence="2">
    <location>
        <position position="77"/>
    </location>
</feature>